<dbReference type="EMBL" id="AP017313">
    <property type="protein sequence ID" value="BAU54021.1"/>
    <property type="molecule type" value="Genomic_DNA"/>
</dbReference>
<gene>
    <name evidence="1" type="ORF">MgSA37_02192</name>
</gene>
<dbReference type="RefSeq" id="WP_096351814.1">
    <property type="nucleotide sequence ID" value="NZ_AP017313.1"/>
</dbReference>
<dbReference type="Proteomes" id="UP000218263">
    <property type="component" value="Chromosome"/>
</dbReference>
<keyword evidence="2" id="KW-1185">Reference proteome</keyword>
<sequence>MPANYESDIYFNLVAPSGVTSLPDAKVTIQATYTVSGESELYAYGMTRQELGMPSPDEAYAMIWRQLLAAGKNRLEPHHEQYLEQLTDLFKPGNKMQAADRKIVVGQNNYDWKTI</sequence>
<reference evidence="1 2" key="1">
    <citation type="submission" date="2015-12" db="EMBL/GenBank/DDBJ databases">
        <title>Genome sequence of Mucilaginibacter gotjawali.</title>
        <authorList>
            <person name="Lee J.S."/>
            <person name="Lee K.C."/>
            <person name="Kim K.K."/>
            <person name="Lee B.W."/>
        </authorList>
    </citation>
    <scope>NUCLEOTIDE SEQUENCE [LARGE SCALE GENOMIC DNA]</scope>
    <source>
        <strain evidence="1 2">SA3-7</strain>
    </source>
</reference>
<name>A0A0X8X1E5_9SPHI</name>
<proteinExistence type="predicted"/>
<dbReference type="KEGG" id="mgot:MgSA37_02192"/>
<dbReference type="AlphaFoldDB" id="A0A0X8X1E5"/>
<evidence type="ECO:0000313" key="1">
    <source>
        <dbReference type="EMBL" id="BAU54021.1"/>
    </source>
</evidence>
<organism evidence="1 2">
    <name type="scientific">Mucilaginibacter gotjawali</name>
    <dbReference type="NCBI Taxonomy" id="1550579"/>
    <lineage>
        <taxon>Bacteria</taxon>
        <taxon>Pseudomonadati</taxon>
        <taxon>Bacteroidota</taxon>
        <taxon>Sphingobacteriia</taxon>
        <taxon>Sphingobacteriales</taxon>
        <taxon>Sphingobacteriaceae</taxon>
        <taxon>Mucilaginibacter</taxon>
    </lineage>
</organism>
<accession>A0A0X8X1E5</accession>
<evidence type="ECO:0000313" key="2">
    <source>
        <dbReference type="Proteomes" id="UP000218263"/>
    </source>
</evidence>
<protein>
    <submittedName>
        <fullName evidence="1">Uncharacterized protein</fullName>
    </submittedName>
</protein>